<dbReference type="Proteomes" id="UP000320216">
    <property type="component" value="Chromosome"/>
</dbReference>
<dbReference type="SMART" id="SM00347">
    <property type="entry name" value="HTH_MARR"/>
    <property type="match status" value="1"/>
</dbReference>
<dbReference type="KEGG" id="huw:FPZ11_15800"/>
<dbReference type="PRINTS" id="PR00598">
    <property type="entry name" value="HTHMARR"/>
</dbReference>
<evidence type="ECO:0000313" key="2">
    <source>
        <dbReference type="EMBL" id="QDZ16038.1"/>
    </source>
</evidence>
<evidence type="ECO:0000259" key="1">
    <source>
        <dbReference type="PROSITE" id="PS50995"/>
    </source>
</evidence>
<dbReference type="PANTHER" id="PTHR33164">
    <property type="entry name" value="TRANSCRIPTIONAL REGULATOR, MARR FAMILY"/>
    <property type="match status" value="1"/>
</dbReference>
<dbReference type="SUPFAM" id="SSF46785">
    <property type="entry name" value="Winged helix' DNA-binding domain"/>
    <property type="match status" value="1"/>
</dbReference>
<dbReference type="InterPro" id="IPR000835">
    <property type="entry name" value="HTH_MarR-typ"/>
</dbReference>
<dbReference type="OrthoDB" id="3178168at2"/>
<feature type="domain" description="HTH marR-type" evidence="1">
    <location>
        <begin position="10"/>
        <end position="142"/>
    </location>
</feature>
<sequence length="156" mass="17653">MATKSAISAWESLFRAQVTVMRTLSNEFPRDAEISLTEYDVLFTISKQEGRSIRMRDLRTQVLLTQPSVSRLVDRLVERGLVSKCPEPDDARGSLVRLTDEGYELYRRCAVQHGRSIIDHVGNALSAEELAQLQALCDKLRLSVEQERPEPSAHAR</sequence>
<dbReference type="GO" id="GO:0006950">
    <property type="term" value="P:response to stress"/>
    <property type="evidence" value="ECO:0007669"/>
    <property type="project" value="TreeGrafter"/>
</dbReference>
<dbReference type="AlphaFoldDB" id="A0A5B8M5J3"/>
<dbReference type="Pfam" id="PF12802">
    <property type="entry name" value="MarR_2"/>
    <property type="match status" value="1"/>
</dbReference>
<organism evidence="2 3">
    <name type="scientific">Humibacter ginsenosidimutans</name>
    <dbReference type="NCBI Taxonomy" id="2599293"/>
    <lineage>
        <taxon>Bacteria</taxon>
        <taxon>Bacillati</taxon>
        <taxon>Actinomycetota</taxon>
        <taxon>Actinomycetes</taxon>
        <taxon>Micrococcales</taxon>
        <taxon>Microbacteriaceae</taxon>
        <taxon>Humibacter</taxon>
    </lineage>
</organism>
<dbReference type="PROSITE" id="PS50995">
    <property type="entry name" value="HTH_MARR_2"/>
    <property type="match status" value="1"/>
</dbReference>
<accession>A0A5B8M5J3</accession>
<proteinExistence type="predicted"/>
<dbReference type="RefSeq" id="WP_146322042.1">
    <property type="nucleotide sequence ID" value="NZ_CP042305.1"/>
</dbReference>
<gene>
    <name evidence="2" type="ORF">FPZ11_15800</name>
</gene>
<name>A0A5B8M5J3_9MICO</name>
<dbReference type="GO" id="GO:0003700">
    <property type="term" value="F:DNA-binding transcription factor activity"/>
    <property type="evidence" value="ECO:0007669"/>
    <property type="project" value="InterPro"/>
</dbReference>
<dbReference type="InterPro" id="IPR036388">
    <property type="entry name" value="WH-like_DNA-bd_sf"/>
</dbReference>
<reference evidence="2 3" key="1">
    <citation type="submission" date="2019-07" db="EMBL/GenBank/DDBJ databases">
        <title>Full genome sequence of Humibacter sp. WJ7-1.</title>
        <authorList>
            <person name="Im W.-T."/>
        </authorList>
    </citation>
    <scope>NUCLEOTIDE SEQUENCE [LARGE SCALE GENOMIC DNA]</scope>
    <source>
        <strain evidence="2 3">WJ7-1</strain>
    </source>
</reference>
<dbReference type="EMBL" id="CP042305">
    <property type="protein sequence ID" value="QDZ16038.1"/>
    <property type="molecule type" value="Genomic_DNA"/>
</dbReference>
<evidence type="ECO:0000313" key="3">
    <source>
        <dbReference type="Proteomes" id="UP000320216"/>
    </source>
</evidence>
<dbReference type="PANTHER" id="PTHR33164:SF104">
    <property type="entry name" value="TRANSCRIPTIONAL REGULATORY PROTEIN"/>
    <property type="match status" value="1"/>
</dbReference>
<protein>
    <submittedName>
        <fullName evidence="2">Winged helix-turn-helix transcriptional regulator</fullName>
    </submittedName>
</protein>
<dbReference type="Gene3D" id="1.10.10.10">
    <property type="entry name" value="Winged helix-like DNA-binding domain superfamily/Winged helix DNA-binding domain"/>
    <property type="match status" value="1"/>
</dbReference>
<dbReference type="InterPro" id="IPR036390">
    <property type="entry name" value="WH_DNA-bd_sf"/>
</dbReference>
<dbReference type="InterPro" id="IPR039422">
    <property type="entry name" value="MarR/SlyA-like"/>
</dbReference>
<keyword evidence="3" id="KW-1185">Reference proteome</keyword>